<comment type="caution">
    <text evidence="1">The sequence shown here is derived from an EMBL/GenBank/DDBJ whole genome shotgun (WGS) entry which is preliminary data.</text>
</comment>
<evidence type="ECO:0000313" key="2">
    <source>
        <dbReference type="Proteomes" id="UP000029868"/>
    </source>
</evidence>
<gene>
    <name evidence="1" type="ORF">GAB14E_1969</name>
</gene>
<protein>
    <submittedName>
        <fullName evidence="1">Uncharacterized protein</fullName>
    </submittedName>
</protein>
<dbReference type="PATRIC" id="fig|28229.3.peg.1575"/>
<dbReference type="RefSeq" id="WP_052093563.1">
    <property type="nucleotide sequence ID" value="NZ_JQEC01000015.1"/>
</dbReference>
<proteinExistence type="predicted"/>
<evidence type="ECO:0000313" key="1">
    <source>
        <dbReference type="EMBL" id="KGJ95187.1"/>
    </source>
</evidence>
<dbReference type="EMBL" id="JQEC01000015">
    <property type="protein sequence ID" value="KGJ95187.1"/>
    <property type="molecule type" value="Genomic_DNA"/>
</dbReference>
<dbReference type="AlphaFoldDB" id="A0A099KZD1"/>
<sequence length="397" mass="46471">MDRSAIDTIRGYCYQFDKSIIEILSLESDTDSIEVEGIEDVDIEQQGELCAIQCKYYENTSYNHSVIAKPIRLMLEHFSKNEDQIGKYHLFGHYKDGQDKLPPSISLTFLKDKFLTYKKGKIKYEEHLILNLSDDDLERFLDKLTIDNKAKSFDKQYDEVIEKLMTVFSCTKQESTHYYYNTAFSIITKLGCSHHSRKVTKSEFINSLSNNKALFNVWLYKYKGRQSYLRKLKSDLFSRNLNTQPFDRFFIIDANNSKGITEIKDCIYSIQKNWSNLSKRASKPYSPYIYIHSKEKEVLHLVKEQVFSEGLHFSDGYNFMGSKFCADTVVQAKIDLNIKFQYIETEADLLTAVESAKSRVEIYQFYTNENELIVEFEAEVKNTKLQILNFEDIKDLV</sequence>
<reference evidence="1 2" key="1">
    <citation type="submission" date="2014-08" db="EMBL/GenBank/DDBJ databases">
        <title>Genomic and Phenotypic Diversity of Colwellia psychrerythraea strains from Disparate Marine Basins.</title>
        <authorList>
            <person name="Techtmann S.M."/>
            <person name="Stelling S.C."/>
            <person name="Utturkar S.M."/>
            <person name="Alshibli N."/>
            <person name="Harris A."/>
            <person name="Brown S.D."/>
            <person name="Hazen T.C."/>
        </authorList>
    </citation>
    <scope>NUCLEOTIDE SEQUENCE [LARGE SCALE GENOMIC DNA]</scope>
    <source>
        <strain evidence="1 2">GAB14E</strain>
    </source>
</reference>
<dbReference type="Proteomes" id="UP000029868">
    <property type="component" value="Unassembled WGS sequence"/>
</dbReference>
<accession>A0A099KZD1</accession>
<dbReference type="OrthoDB" id="8403777at2"/>
<dbReference type="NCBIfam" id="NF042945">
    <property type="entry name" value="DUF4297_antiphage"/>
    <property type="match status" value="1"/>
</dbReference>
<organism evidence="1 2">
    <name type="scientific">Colwellia psychrerythraea</name>
    <name type="common">Vibrio psychroerythus</name>
    <dbReference type="NCBI Taxonomy" id="28229"/>
    <lineage>
        <taxon>Bacteria</taxon>
        <taxon>Pseudomonadati</taxon>
        <taxon>Pseudomonadota</taxon>
        <taxon>Gammaproteobacteria</taxon>
        <taxon>Alteromonadales</taxon>
        <taxon>Colwelliaceae</taxon>
        <taxon>Colwellia</taxon>
    </lineage>
</organism>
<name>A0A099KZD1_COLPS</name>